<evidence type="ECO:0000313" key="3">
    <source>
        <dbReference type="EMBL" id="KAK1676776.1"/>
    </source>
</evidence>
<dbReference type="PANTHER" id="PTHR22946:SF9">
    <property type="entry name" value="POLYKETIDE TRANSFERASE AF380"/>
    <property type="match status" value="1"/>
</dbReference>
<dbReference type="EMBL" id="JAHMHR010000016">
    <property type="protein sequence ID" value="KAK1676776.1"/>
    <property type="molecule type" value="Genomic_DNA"/>
</dbReference>
<dbReference type="Proteomes" id="UP001224890">
    <property type="component" value="Unassembled WGS sequence"/>
</dbReference>
<reference evidence="3" key="1">
    <citation type="submission" date="2021-06" db="EMBL/GenBank/DDBJ databases">
        <title>Comparative genomics, transcriptomics and evolutionary studies reveal genomic signatures of adaptation to plant cell wall in hemibiotrophic fungi.</title>
        <authorList>
            <consortium name="DOE Joint Genome Institute"/>
            <person name="Baroncelli R."/>
            <person name="Diaz J.F."/>
            <person name="Benocci T."/>
            <person name="Peng M."/>
            <person name="Battaglia E."/>
            <person name="Haridas S."/>
            <person name="Andreopoulos W."/>
            <person name="Labutti K."/>
            <person name="Pangilinan J."/>
            <person name="Floch G.L."/>
            <person name="Makela M.R."/>
            <person name="Henrissat B."/>
            <person name="Grigoriev I.V."/>
            <person name="Crouch J.A."/>
            <person name="De Vries R.P."/>
            <person name="Sukno S.A."/>
            <person name="Thon M.R."/>
        </authorList>
    </citation>
    <scope>NUCLEOTIDE SEQUENCE</scope>
    <source>
        <strain evidence="3">CBS 193.32</strain>
    </source>
</reference>
<dbReference type="PANTHER" id="PTHR22946">
    <property type="entry name" value="DIENELACTONE HYDROLASE DOMAIN-CONTAINING PROTEIN-RELATED"/>
    <property type="match status" value="1"/>
</dbReference>
<dbReference type="Pfam" id="PF02129">
    <property type="entry name" value="Peptidase_S15"/>
    <property type="match status" value="1"/>
</dbReference>
<protein>
    <submittedName>
        <fullName evidence="3">Alpha/Beta hydrolase protein</fullName>
    </submittedName>
</protein>
<dbReference type="RefSeq" id="XP_060430779.1">
    <property type="nucleotide sequence ID" value="XM_060574651.1"/>
</dbReference>
<gene>
    <name evidence="3" type="ORF">BDP55DRAFT_660726</name>
</gene>
<dbReference type="SUPFAM" id="SSF53474">
    <property type="entry name" value="alpha/beta-Hydrolases"/>
    <property type="match status" value="1"/>
</dbReference>
<dbReference type="InterPro" id="IPR050261">
    <property type="entry name" value="FrsA_esterase"/>
</dbReference>
<dbReference type="InterPro" id="IPR000383">
    <property type="entry name" value="Xaa-Pro-like_dom"/>
</dbReference>
<feature type="domain" description="Xaa-Pro dipeptidyl-peptidase-like" evidence="2">
    <location>
        <begin position="42"/>
        <end position="175"/>
    </location>
</feature>
<accession>A0AAJ0EU07</accession>
<proteinExistence type="predicted"/>
<evidence type="ECO:0000256" key="1">
    <source>
        <dbReference type="ARBA" id="ARBA00022801"/>
    </source>
</evidence>
<dbReference type="GO" id="GO:0016788">
    <property type="term" value="F:hydrolase activity, acting on ester bonds"/>
    <property type="evidence" value="ECO:0007669"/>
    <property type="project" value="UniProtKB-ARBA"/>
</dbReference>
<keyword evidence="4" id="KW-1185">Reference proteome</keyword>
<comment type="caution">
    <text evidence="3">The sequence shown here is derived from an EMBL/GenBank/DDBJ whole genome shotgun (WGS) entry which is preliminary data.</text>
</comment>
<dbReference type="AlphaFoldDB" id="A0AAJ0EU07"/>
<dbReference type="Gene3D" id="3.40.50.1820">
    <property type="entry name" value="alpha/beta hydrolase"/>
    <property type="match status" value="1"/>
</dbReference>
<name>A0AAJ0EU07_9PEZI</name>
<dbReference type="InterPro" id="IPR029058">
    <property type="entry name" value="AB_hydrolase_fold"/>
</dbReference>
<evidence type="ECO:0000313" key="4">
    <source>
        <dbReference type="Proteomes" id="UP001224890"/>
    </source>
</evidence>
<dbReference type="GeneID" id="85459177"/>
<keyword evidence="1 3" id="KW-0378">Hydrolase</keyword>
<evidence type="ECO:0000259" key="2">
    <source>
        <dbReference type="Pfam" id="PF02129"/>
    </source>
</evidence>
<sequence length="334" mass="36777">MNSDKCLWKTLYLSSFNFHETLDNISMGYTIEDRFITSSRNGQNIAISIYKPDGMKHPAPVIVMGHGIGAIKAAGLAPFASHFTAEGYTAVTFDYLGFGESEGFPRNVLNVGHELQDFRDVIKWVREPEQNTWVDSSRIVAWGSSFGGMHTTALMAEDHELAAGVAQCPLVDGLAGVTQMPLLRSLKLTITAAADIVGAYVLGTKKPKYVDLISDGSTTAVMASQEAYDGWHRLAPDDGRDWPNVIAGRSLLNIMINRPLLHIHKSTRPYLVVLPTWDHEASLGAAEDCVRRAPFGEALRVDGGHFDLYRGGIAFEKNITGQKEFLRRVLNNNQ</sequence>
<organism evidence="3 4">
    <name type="scientific">Colletotrichum godetiae</name>
    <dbReference type="NCBI Taxonomy" id="1209918"/>
    <lineage>
        <taxon>Eukaryota</taxon>
        <taxon>Fungi</taxon>
        <taxon>Dikarya</taxon>
        <taxon>Ascomycota</taxon>
        <taxon>Pezizomycotina</taxon>
        <taxon>Sordariomycetes</taxon>
        <taxon>Hypocreomycetidae</taxon>
        <taxon>Glomerellales</taxon>
        <taxon>Glomerellaceae</taxon>
        <taxon>Colletotrichum</taxon>
        <taxon>Colletotrichum acutatum species complex</taxon>
    </lineage>
</organism>